<feature type="region of interest" description="Disordered" evidence="1">
    <location>
        <begin position="81"/>
        <end position="105"/>
    </location>
</feature>
<feature type="compositionally biased region" description="Basic and acidic residues" evidence="1">
    <location>
        <begin position="329"/>
        <end position="356"/>
    </location>
</feature>
<proteinExistence type="predicted"/>
<feature type="compositionally biased region" description="Acidic residues" evidence="1">
    <location>
        <begin position="312"/>
        <end position="328"/>
    </location>
</feature>
<feature type="compositionally biased region" description="Basic and acidic residues" evidence="1">
    <location>
        <begin position="274"/>
        <end position="311"/>
    </location>
</feature>
<dbReference type="eggNOG" id="ENOG502RD15">
    <property type="taxonomic scope" value="Eukaryota"/>
</dbReference>
<accession>F8QH75</accession>
<reference evidence="3" key="1">
    <citation type="journal article" date="2011" name="Science">
        <title>The plant cell wall-decomposing machinery underlies the functional diversity of forest fungi.</title>
        <authorList>
            <person name="Eastwood D.C."/>
            <person name="Floudas D."/>
            <person name="Binder M."/>
            <person name="Majcherczyk A."/>
            <person name="Schneider P."/>
            <person name="Aerts A."/>
            <person name="Asiegbu F.O."/>
            <person name="Baker S.E."/>
            <person name="Barry K."/>
            <person name="Bendiksby M."/>
            <person name="Blumentritt M."/>
            <person name="Coutinho P.M."/>
            <person name="Cullen D."/>
            <person name="de Vries R.P."/>
            <person name="Gathman A."/>
            <person name="Goodell B."/>
            <person name="Henrissat B."/>
            <person name="Ihrmark K."/>
            <person name="Kauserud H."/>
            <person name="Kohler A."/>
            <person name="LaButti K."/>
            <person name="Lapidus A."/>
            <person name="Lavin J.L."/>
            <person name="Lee Y.-H."/>
            <person name="Lindquist E."/>
            <person name="Lilly W."/>
            <person name="Lucas S."/>
            <person name="Morin E."/>
            <person name="Murat C."/>
            <person name="Oguiza J.A."/>
            <person name="Park J."/>
            <person name="Pisabarro A.G."/>
            <person name="Riley R."/>
            <person name="Rosling A."/>
            <person name="Salamov A."/>
            <person name="Schmidt O."/>
            <person name="Schmutz J."/>
            <person name="Skrede I."/>
            <person name="Stenlid J."/>
            <person name="Wiebenga A."/>
            <person name="Xie X."/>
            <person name="Kuees U."/>
            <person name="Hibbett D.S."/>
            <person name="Hoffmeister D."/>
            <person name="Hoegberg N."/>
            <person name="Martin F."/>
            <person name="Grigoriev I.V."/>
            <person name="Watkinson S.C."/>
        </authorList>
    </citation>
    <scope>NUCLEOTIDE SEQUENCE [LARGE SCALE GENOMIC DNA]</scope>
    <source>
        <strain evidence="3">strain S7.3</strain>
    </source>
</reference>
<name>F8QH75_SERL3</name>
<dbReference type="EMBL" id="GL945507">
    <property type="protein sequence ID" value="EGN92324.1"/>
    <property type="molecule type" value="Genomic_DNA"/>
</dbReference>
<organism evidence="3">
    <name type="scientific">Serpula lacrymans var. lacrymans (strain S7.3)</name>
    <name type="common">Dry rot fungus</name>
    <dbReference type="NCBI Taxonomy" id="936435"/>
    <lineage>
        <taxon>Eukaryota</taxon>
        <taxon>Fungi</taxon>
        <taxon>Dikarya</taxon>
        <taxon>Basidiomycota</taxon>
        <taxon>Agaricomycotina</taxon>
        <taxon>Agaricomycetes</taxon>
        <taxon>Agaricomycetidae</taxon>
        <taxon>Boletales</taxon>
        <taxon>Coniophorineae</taxon>
        <taxon>Serpulaceae</taxon>
        <taxon>Serpula</taxon>
    </lineage>
</organism>
<feature type="region of interest" description="Disordered" evidence="1">
    <location>
        <begin position="269"/>
        <end position="356"/>
    </location>
</feature>
<dbReference type="OrthoDB" id="3262237at2759"/>
<gene>
    <name evidence="2" type="ORF">SERLA73DRAFT_157061</name>
</gene>
<evidence type="ECO:0000313" key="2">
    <source>
        <dbReference type="EMBL" id="EGN92324.1"/>
    </source>
</evidence>
<evidence type="ECO:0000313" key="3">
    <source>
        <dbReference type="Proteomes" id="UP000008063"/>
    </source>
</evidence>
<sequence length="356" mass="40940">MSVTNTHKPSQRMQQWNNGWRRARTWREQQTQQQVRELLKIARQGVREDEVRTGQIWGPKHPNSDEGRIVTEADRVAWKKQWGGDAKQDETRPYPISPGTAPAGSGECTKCRWGGHKQYQCYRKSAELPELEQIFQGAVEKEPLIKSVADDVRGRSLCDQLHCCIAIIDNGAMINTIDMTIWAEMKGKMGEWKESSMKGKTANSAVLKSYGRWIGLVQTEDQISVAGFKIFNSGGAFEILLGKPRLVKNKAVHYYAMDTLQMKTGDRITTLHNNNERNTTRTNKINETKNKMMNLREDEIEEDKRNGKEDKEEQDGETDNEEKEGNEEREERATEKHGSEGNVTERKEKEKWERRG</sequence>
<dbReference type="Proteomes" id="UP000008063">
    <property type="component" value="Unassembled WGS sequence"/>
</dbReference>
<dbReference type="STRING" id="936435.F8QH75"/>
<dbReference type="HOGENOM" id="CLU_778818_0_0_1"/>
<protein>
    <recommendedName>
        <fullName evidence="4">CCHC-type domain-containing protein</fullName>
    </recommendedName>
</protein>
<evidence type="ECO:0000256" key="1">
    <source>
        <dbReference type="SAM" id="MobiDB-lite"/>
    </source>
</evidence>
<evidence type="ECO:0008006" key="4">
    <source>
        <dbReference type="Google" id="ProtNLM"/>
    </source>
</evidence>
<keyword evidence="3" id="KW-1185">Reference proteome</keyword>
<dbReference type="InParanoid" id="F8QH75"/>
<dbReference type="AlphaFoldDB" id="F8QH75"/>